<dbReference type="AlphaFoldDB" id="A0A975RBD7"/>
<keyword evidence="1" id="KW-0732">Signal</keyword>
<gene>
    <name evidence="2" type="ORF">KEF85_07615</name>
</gene>
<evidence type="ECO:0000313" key="3">
    <source>
        <dbReference type="Proteomes" id="UP000676649"/>
    </source>
</evidence>
<dbReference type="KEGG" id="mpad:KEF85_07615"/>
<dbReference type="Pfam" id="PF11769">
    <property type="entry name" value="DUF3313"/>
    <property type="match status" value="1"/>
</dbReference>
<accession>A0A975RBD7</accession>
<dbReference type="EMBL" id="CP073754">
    <property type="protein sequence ID" value="QWF72303.1"/>
    <property type="molecule type" value="Genomic_DNA"/>
</dbReference>
<evidence type="ECO:0000313" key="2">
    <source>
        <dbReference type="EMBL" id="QWF72303.1"/>
    </source>
</evidence>
<evidence type="ECO:0000256" key="1">
    <source>
        <dbReference type="SAM" id="SignalP"/>
    </source>
</evidence>
<proteinExistence type="predicted"/>
<sequence length="239" mass="26239">MQNSFLIRQISLITLCITLAGCASTQPVTYSGLDSAARLQPYVEDTSDHIPYRFSTQTDWRKYSSAILSPVIIYKGIDNQFDEISEEDKLSLADYMRDKFTEKLKERFKISDQPSPNTIRIKLTLTGAKSNTPFLSTFTRFDIAGGLYNIVQSVRGGEGSFTGSVSYAVEIFDASTNALLDAYVAKQYPMPLNIAASMGSMSAAQTGIEKGADSLISEHAVAIGALPPIHKDPFDRLLL</sequence>
<dbReference type="Proteomes" id="UP000676649">
    <property type="component" value="Chromosome"/>
</dbReference>
<feature type="chain" id="PRO_5037953356" evidence="1">
    <location>
        <begin position="26"/>
        <end position="239"/>
    </location>
</feature>
<feature type="signal peptide" evidence="1">
    <location>
        <begin position="1"/>
        <end position="25"/>
    </location>
</feature>
<protein>
    <submittedName>
        <fullName evidence="2">DUF3313 family protein</fullName>
    </submittedName>
</protein>
<reference evidence="2" key="1">
    <citation type="submission" date="2021-04" db="EMBL/GenBank/DDBJ databases">
        <title>Draft genome sequence data of methanotrophic Methylovulum sp. strain S1L and Methylomonas sp. strain S2AM isolated from boreal lake water columns.</title>
        <authorList>
            <person name="Rissanen A.J."/>
            <person name="Mangayil R."/>
            <person name="Svenning M.M."/>
            <person name="Khanongnuch R."/>
        </authorList>
    </citation>
    <scope>NUCLEOTIDE SEQUENCE</scope>
    <source>
        <strain evidence="2">S2AM</strain>
    </source>
</reference>
<keyword evidence="3" id="KW-1185">Reference proteome</keyword>
<name>A0A975RBD7_9GAMM</name>
<dbReference type="RefSeq" id="WP_215584653.1">
    <property type="nucleotide sequence ID" value="NZ_CP073754.1"/>
</dbReference>
<organism evidence="2 3">
    <name type="scientific">Methylomonas paludis</name>
    <dbReference type="NCBI Taxonomy" id="1173101"/>
    <lineage>
        <taxon>Bacteria</taxon>
        <taxon>Pseudomonadati</taxon>
        <taxon>Pseudomonadota</taxon>
        <taxon>Gammaproteobacteria</taxon>
        <taxon>Methylococcales</taxon>
        <taxon>Methylococcaceae</taxon>
        <taxon>Methylomonas</taxon>
    </lineage>
</organism>
<dbReference type="InterPro" id="IPR021747">
    <property type="entry name" value="DUF3313"/>
</dbReference>